<keyword evidence="11" id="KW-1185">Reference proteome</keyword>
<dbReference type="NCBIfam" id="TIGR04056">
    <property type="entry name" value="OMP_RagA_SusC"/>
    <property type="match status" value="1"/>
</dbReference>
<dbReference type="Gene3D" id="2.60.40.1120">
    <property type="entry name" value="Carboxypeptidase-like, regulatory domain"/>
    <property type="match status" value="1"/>
</dbReference>
<evidence type="ECO:0000256" key="1">
    <source>
        <dbReference type="ARBA" id="ARBA00004571"/>
    </source>
</evidence>
<dbReference type="EMBL" id="RJJR01000001">
    <property type="protein sequence ID" value="RNI39737.1"/>
    <property type="molecule type" value="Genomic_DNA"/>
</dbReference>
<dbReference type="InterPro" id="IPR039426">
    <property type="entry name" value="TonB-dep_rcpt-like"/>
</dbReference>
<dbReference type="InterPro" id="IPR023996">
    <property type="entry name" value="TonB-dep_OMP_SusC/RagA"/>
</dbReference>
<dbReference type="Pfam" id="PF13715">
    <property type="entry name" value="CarbopepD_reg_2"/>
    <property type="match status" value="1"/>
</dbReference>
<protein>
    <submittedName>
        <fullName evidence="10">SusC/RagA family TonB-linked outer membrane protein</fullName>
    </submittedName>
</protein>
<dbReference type="OrthoDB" id="9768177at2"/>
<keyword evidence="3 7" id="KW-1134">Transmembrane beta strand</keyword>
<evidence type="ECO:0000256" key="2">
    <source>
        <dbReference type="ARBA" id="ARBA00022448"/>
    </source>
</evidence>
<dbReference type="InterPro" id="IPR012910">
    <property type="entry name" value="Plug_dom"/>
</dbReference>
<dbReference type="InterPro" id="IPR036942">
    <property type="entry name" value="Beta-barrel_TonB_sf"/>
</dbReference>
<evidence type="ECO:0000256" key="3">
    <source>
        <dbReference type="ARBA" id="ARBA00022452"/>
    </source>
</evidence>
<dbReference type="AlphaFoldDB" id="A0A3M9NQZ7"/>
<dbReference type="Pfam" id="PF07715">
    <property type="entry name" value="Plug"/>
    <property type="match status" value="1"/>
</dbReference>
<keyword evidence="4 7" id="KW-0812">Transmembrane</keyword>
<dbReference type="InterPro" id="IPR037066">
    <property type="entry name" value="Plug_dom_sf"/>
</dbReference>
<dbReference type="GO" id="GO:0009279">
    <property type="term" value="C:cell outer membrane"/>
    <property type="evidence" value="ECO:0007669"/>
    <property type="project" value="UniProtKB-SubCell"/>
</dbReference>
<gene>
    <name evidence="10" type="ORF">EFY79_00055</name>
</gene>
<dbReference type="Gene3D" id="2.170.130.10">
    <property type="entry name" value="TonB-dependent receptor, plug domain"/>
    <property type="match status" value="1"/>
</dbReference>
<evidence type="ECO:0000256" key="8">
    <source>
        <dbReference type="SAM" id="SignalP"/>
    </source>
</evidence>
<evidence type="ECO:0000313" key="10">
    <source>
        <dbReference type="EMBL" id="RNI39737.1"/>
    </source>
</evidence>
<reference evidence="10 11" key="1">
    <citation type="submission" date="2018-11" db="EMBL/GenBank/DDBJ databases">
        <title>Draft genome sequence of Ferruginibacter sp. BO-59.</title>
        <authorList>
            <person name="Im W.T."/>
        </authorList>
    </citation>
    <scope>NUCLEOTIDE SEQUENCE [LARGE SCALE GENOMIC DNA]</scope>
    <source>
        <strain evidence="10 11">BO-59</strain>
    </source>
</reference>
<accession>A0A3M9NQZ7</accession>
<dbReference type="InterPro" id="IPR008969">
    <property type="entry name" value="CarboxyPept-like_regulatory"/>
</dbReference>
<feature type="chain" id="PRO_5018195360" evidence="8">
    <location>
        <begin position="24"/>
        <end position="1107"/>
    </location>
</feature>
<dbReference type="RefSeq" id="WP_123118628.1">
    <property type="nucleotide sequence ID" value="NZ_RJJR01000001.1"/>
</dbReference>
<organism evidence="10 11">
    <name type="scientific">Hanamia caeni</name>
    <dbReference type="NCBI Taxonomy" id="2294116"/>
    <lineage>
        <taxon>Bacteria</taxon>
        <taxon>Pseudomonadati</taxon>
        <taxon>Bacteroidota</taxon>
        <taxon>Chitinophagia</taxon>
        <taxon>Chitinophagales</taxon>
        <taxon>Chitinophagaceae</taxon>
        <taxon>Hanamia</taxon>
    </lineage>
</organism>
<evidence type="ECO:0000259" key="9">
    <source>
        <dbReference type="Pfam" id="PF07715"/>
    </source>
</evidence>
<evidence type="ECO:0000256" key="5">
    <source>
        <dbReference type="ARBA" id="ARBA00023136"/>
    </source>
</evidence>
<proteinExistence type="inferred from homology"/>
<evidence type="ECO:0000256" key="6">
    <source>
        <dbReference type="ARBA" id="ARBA00023237"/>
    </source>
</evidence>
<keyword evidence="2 7" id="KW-0813">Transport</keyword>
<feature type="domain" description="TonB-dependent receptor plug" evidence="9">
    <location>
        <begin position="120"/>
        <end position="243"/>
    </location>
</feature>
<keyword evidence="6 7" id="KW-0998">Cell outer membrane</keyword>
<evidence type="ECO:0000256" key="7">
    <source>
        <dbReference type="PROSITE-ProRule" id="PRU01360"/>
    </source>
</evidence>
<comment type="similarity">
    <text evidence="7">Belongs to the TonB-dependent receptor family.</text>
</comment>
<keyword evidence="8" id="KW-0732">Signal</keyword>
<name>A0A3M9NQZ7_9BACT</name>
<feature type="signal peptide" evidence="8">
    <location>
        <begin position="1"/>
        <end position="23"/>
    </location>
</feature>
<dbReference type="Proteomes" id="UP000267223">
    <property type="component" value="Unassembled WGS sequence"/>
</dbReference>
<dbReference type="Gene3D" id="2.40.170.20">
    <property type="entry name" value="TonB-dependent receptor, beta-barrel domain"/>
    <property type="match status" value="1"/>
</dbReference>
<evidence type="ECO:0000256" key="4">
    <source>
        <dbReference type="ARBA" id="ARBA00022692"/>
    </source>
</evidence>
<dbReference type="PROSITE" id="PS52016">
    <property type="entry name" value="TONB_DEPENDENT_REC_3"/>
    <property type="match status" value="1"/>
</dbReference>
<keyword evidence="5 7" id="KW-0472">Membrane</keyword>
<sequence>MTKIVFKLLLCPIFCAFALVAAAQQKSVTGTVTDDQGTPIPNVSVLLKGSTSGVATNDNGKFSISVPGNSSVLEFSSVGYVSKEVPVGASSSLTVVLNSEQGQQMQGVVVTALGVKRQERSLGYATSTVSSSDIVKTAPTNFASALYGKVPGLQVSQSPGGSTSGVVMQLRGVNSISFSSTPLIILDGVPVRDGPFNNGNYWGDQRVRSNGLTDLNTEDIESVTVLKGAAAAALYGSEGKNGVLVLTSKKAKKGFNVNFNATYFQNEVAYLPELQNVRGAGFPVPYGIYASGPDGFGSYTLDGTTYRTNLQAGLSFGPKFDGKPILSWDGKVRPYSPQPDRYKNLFQKGQNSSQNVSISSGTDKADIRLSLTHDNFEGVSKNSKDERLNANFTSTIKFSKNYSLDIMINYMNQHVHNRPYLVDRLINNFTGMMPAFDNGAWYYDKYRTSLGYKYVTGTNPSLTPDENLKIPNYRTDILDYVWNMMSNNEDDYNNRLISSITNNLTIIDGLTLRGKIATDATFNQTFSKNLSSQPVQYGPSGYYAQSNYNYSILYGDVLATYMRNITKDLEFSIMGGYSGRREKGMTTNVGTNGGLSVENKFDLSASYNTPFSSGGGQSYFTTDAFLGTLNFNYKNYAFIEGTIRRDRTSTMNPNNNSFVYPSVNASLVLSDMFKLPTVINYAKLRASWGTVGSYPQAYLANVAYNTGNLGVQLPGTNPVLTTSTITNPYGNDNIRPEMKKTYEFGLAIETFERRLNFDFTYYHDNVYDLLINLSLPQSMGASTILSNVAQLSNNGFEANINAIPVRTKNFQWSLSLNYFSNKNKIDKLATGSDELIHSDNDGNAYQIKSVVGHPVGDIYVHPLLVNSKGQPIITSDGLYQQDPNKMVSGGNSQVKGAGGFNNTFSYKNFDLTLVTDFKYGGYVIPTGLFWMNSRGITKESLKYMDADHGGLSYYLDGDLRGIPTSAAQGPNGETVLHDGMLLPGVTADGKENTNIISQAYYYWNIYNWGGPQYSPSALYYLYVQKNNYIKMREISLAYTLPTKMSEKVWAKRLTVSVFARNPFYIYRTIKNMDAEQLTTGNVWFNNISNAGSQPSTRTFGAMLRATF</sequence>
<comment type="caution">
    <text evidence="10">The sequence shown here is derived from an EMBL/GenBank/DDBJ whole genome shotgun (WGS) entry which is preliminary data.</text>
</comment>
<evidence type="ECO:0000313" key="11">
    <source>
        <dbReference type="Proteomes" id="UP000267223"/>
    </source>
</evidence>
<dbReference type="SUPFAM" id="SSF56935">
    <property type="entry name" value="Porins"/>
    <property type="match status" value="1"/>
</dbReference>
<dbReference type="SUPFAM" id="SSF49464">
    <property type="entry name" value="Carboxypeptidase regulatory domain-like"/>
    <property type="match status" value="1"/>
</dbReference>
<comment type="subcellular location">
    <subcellularLocation>
        <location evidence="1 7">Cell outer membrane</location>
        <topology evidence="1 7">Multi-pass membrane protein</topology>
    </subcellularLocation>
</comment>